<evidence type="ECO:0000256" key="10">
    <source>
        <dbReference type="ARBA" id="ARBA00023201"/>
    </source>
</evidence>
<evidence type="ECO:0000256" key="13">
    <source>
        <dbReference type="SAM" id="Phobius"/>
    </source>
</evidence>
<feature type="transmembrane region" description="Helical" evidence="13">
    <location>
        <begin position="348"/>
        <end position="372"/>
    </location>
</feature>
<evidence type="ECO:0008006" key="16">
    <source>
        <dbReference type="Google" id="ProtNLM"/>
    </source>
</evidence>
<evidence type="ECO:0000256" key="7">
    <source>
        <dbReference type="ARBA" id="ARBA00023053"/>
    </source>
</evidence>
<evidence type="ECO:0000256" key="6">
    <source>
        <dbReference type="ARBA" id="ARBA00022989"/>
    </source>
</evidence>
<keyword evidence="5 13" id="KW-0812">Transmembrane</keyword>
<dbReference type="InterPro" id="IPR051163">
    <property type="entry name" value="Sodium:Solute_Symporter_SSF"/>
</dbReference>
<evidence type="ECO:0000313" key="15">
    <source>
        <dbReference type="Proteomes" id="UP001642540"/>
    </source>
</evidence>
<feature type="transmembrane region" description="Helical" evidence="13">
    <location>
        <begin position="417"/>
        <end position="438"/>
    </location>
</feature>
<evidence type="ECO:0000313" key="14">
    <source>
        <dbReference type="EMBL" id="CAL8109656.1"/>
    </source>
</evidence>
<name>A0ABP1QNT8_9HEXA</name>
<gene>
    <name evidence="14" type="ORF">ODALV1_LOCUS13565</name>
</gene>
<feature type="transmembrane region" description="Helical" evidence="13">
    <location>
        <begin position="202"/>
        <end position="226"/>
    </location>
</feature>
<evidence type="ECO:0000256" key="5">
    <source>
        <dbReference type="ARBA" id="ARBA00022692"/>
    </source>
</evidence>
<dbReference type="Pfam" id="PF00474">
    <property type="entry name" value="SSF"/>
    <property type="match status" value="1"/>
</dbReference>
<feature type="transmembrane region" description="Helical" evidence="13">
    <location>
        <begin position="62"/>
        <end position="81"/>
    </location>
</feature>
<keyword evidence="10" id="KW-0739">Sodium transport</keyword>
<feature type="transmembrane region" description="Helical" evidence="13">
    <location>
        <begin position="168"/>
        <end position="190"/>
    </location>
</feature>
<keyword evidence="6 13" id="KW-1133">Transmembrane helix</keyword>
<keyword evidence="4" id="KW-1003">Cell membrane</keyword>
<dbReference type="PANTHER" id="PTHR42985:SF39">
    <property type="entry name" value="GH10366P"/>
    <property type="match status" value="1"/>
</dbReference>
<evidence type="ECO:0000256" key="4">
    <source>
        <dbReference type="ARBA" id="ARBA00022475"/>
    </source>
</evidence>
<organism evidence="14 15">
    <name type="scientific">Orchesella dallaii</name>
    <dbReference type="NCBI Taxonomy" id="48710"/>
    <lineage>
        <taxon>Eukaryota</taxon>
        <taxon>Metazoa</taxon>
        <taxon>Ecdysozoa</taxon>
        <taxon>Arthropoda</taxon>
        <taxon>Hexapoda</taxon>
        <taxon>Collembola</taxon>
        <taxon>Entomobryomorpha</taxon>
        <taxon>Entomobryoidea</taxon>
        <taxon>Orchesellidae</taxon>
        <taxon>Orchesellinae</taxon>
        <taxon>Orchesella</taxon>
    </lineage>
</organism>
<evidence type="ECO:0000256" key="9">
    <source>
        <dbReference type="ARBA" id="ARBA00023136"/>
    </source>
</evidence>
<keyword evidence="9 13" id="KW-0472">Membrane</keyword>
<feature type="transmembrane region" description="Helical" evidence="13">
    <location>
        <begin position="288"/>
        <end position="310"/>
    </location>
</feature>
<feature type="transmembrane region" description="Helical" evidence="13">
    <location>
        <begin position="392"/>
        <end position="411"/>
    </location>
</feature>
<comment type="subcellular location">
    <subcellularLocation>
        <location evidence="1">Cell membrane</location>
        <topology evidence="1">Multi-pass membrane protein</topology>
    </subcellularLocation>
</comment>
<accession>A0ABP1QNT8</accession>
<feature type="transmembrane region" description="Helical" evidence="13">
    <location>
        <begin position="20"/>
        <end position="42"/>
    </location>
</feature>
<evidence type="ECO:0000256" key="1">
    <source>
        <dbReference type="ARBA" id="ARBA00004651"/>
    </source>
</evidence>
<evidence type="ECO:0000256" key="3">
    <source>
        <dbReference type="ARBA" id="ARBA00022448"/>
    </source>
</evidence>
<feature type="transmembrane region" description="Helical" evidence="13">
    <location>
        <begin position="450"/>
        <end position="471"/>
    </location>
</feature>
<feature type="region of interest" description="Disordered" evidence="12">
    <location>
        <begin position="595"/>
        <end position="617"/>
    </location>
</feature>
<comment type="caution">
    <text evidence="14">The sequence shown here is derived from an EMBL/GenBank/DDBJ whole genome shotgun (WGS) entry which is preliminary data.</text>
</comment>
<protein>
    <recommendedName>
        <fullName evidence="16">Sodium-coupled monocarboxylate transporter 1</fullName>
    </recommendedName>
</protein>
<evidence type="ECO:0000256" key="2">
    <source>
        <dbReference type="ARBA" id="ARBA00006434"/>
    </source>
</evidence>
<dbReference type="PROSITE" id="PS50283">
    <property type="entry name" value="NA_SOLUT_SYMP_3"/>
    <property type="match status" value="1"/>
</dbReference>
<feature type="transmembrane region" description="Helical" evidence="13">
    <location>
        <begin position="93"/>
        <end position="116"/>
    </location>
</feature>
<evidence type="ECO:0000256" key="8">
    <source>
        <dbReference type="ARBA" id="ARBA00023065"/>
    </source>
</evidence>
<reference evidence="14 15" key="1">
    <citation type="submission" date="2024-08" db="EMBL/GenBank/DDBJ databases">
        <authorList>
            <person name="Cucini C."/>
            <person name="Frati F."/>
        </authorList>
    </citation>
    <scope>NUCLEOTIDE SEQUENCE [LARGE SCALE GENOMIC DNA]</scope>
</reference>
<keyword evidence="15" id="KW-1185">Reference proteome</keyword>
<dbReference type="Proteomes" id="UP001642540">
    <property type="component" value="Unassembled WGS sequence"/>
</dbReference>
<feature type="transmembrane region" description="Helical" evidence="13">
    <location>
        <begin position="528"/>
        <end position="549"/>
    </location>
</feature>
<dbReference type="NCBIfam" id="TIGR00813">
    <property type="entry name" value="sss"/>
    <property type="match status" value="1"/>
</dbReference>
<evidence type="ECO:0000256" key="12">
    <source>
        <dbReference type="SAM" id="MobiDB-lite"/>
    </source>
</evidence>
<dbReference type="PANTHER" id="PTHR42985">
    <property type="entry name" value="SODIUM-COUPLED MONOCARBOXYLATE TRANSPORTER"/>
    <property type="match status" value="1"/>
</dbReference>
<proteinExistence type="inferred from homology"/>
<sequence length="617" mass="67787">MPVALTPEDYLKALQDKFGWLEYLVFGLVLASSAGIGVFYGFFSKREKNNEEFLMGGRSMSAWPVALSLMCSFVSGITVLGNPVETYLYGTQYATIILSFIPLTAALQFIYVPVYFKLQLTSAFQYFEIRFNTAVRTVLSLITCFYLIFYMALVVYGPSIALNQVTGFNTLLSVAIIFIICVFYSTLGGFRAVLWTDALQAVVMMVSLAIVAIKGTVDVGGFAAIWEKLEDTERVSFFRFDPDPRARHSVWAVSIGGLFLYLTLFGGTQANIQRYSSMPDIKTVTKALLLNYVFLTITILLCTYCGLIIFTRFHSCDPISANLVETTDQILPLFVLDILGDIPCLPGLFVAGITCASLSSVSSCLNAMAAILVEDYIIKYKPDMSESLLFNLSRLICVLTGVVSFAFIFVVRLMGEIFPAAVSLIGMFLGPTLGLFTLGMCFPWANSLGALFGVISSYVLVIFIGVGSAVASGNGDLPDQRLSLSTHNCSEFFTNSSTIKNVTHAFSPADTWKDQDDNGLIQLFTTSYLFFPLLGCLGTIVFGLIVSAISDALGWNKDGPIPSDCMSPPIMYIWRRLFPQQMARLITEDNSDLKSKTSLKDSRSTISSGEAGEDYKF</sequence>
<evidence type="ECO:0000256" key="11">
    <source>
        <dbReference type="RuleBase" id="RU362091"/>
    </source>
</evidence>
<dbReference type="EMBL" id="CAXLJM020000041">
    <property type="protein sequence ID" value="CAL8109656.1"/>
    <property type="molecule type" value="Genomic_DNA"/>
</dbReference>
<dbReference type="Gene3D" id="1.20.1730.10">
    <property type="entry name" value="Sodium/glucose cotransporter"/>
    <property type="match status" value="1"/>
</dbReference>
<dbReference type="CDD" id="cd11492">
    <property type="entry name" value="SLC5sbd_NIS-SMVT"/>
    <property type="match status" value="1"/>
</dbReference>
<dbReference type="InterPro" id="IPR038377">
    <property type="entry name" value="Na/Glc_symporter_sf"/>
</dbReference>
<feature type="transmembrane region" description="Helical" evidence="13">
    <location>
        <begin position="246"/>
        <end position="267"/>
    </location>
</feature>
<keyword evidence="7" id="KW-0915">Sodium</keyword>
<comment type="similarity">
    <text evidence="2 11">Belongs to the sodium:solute symporter (SSF) (TC 2.A.21) family.</text>
</comment>
<keyword evidence="3" id="KW-0813">Transport</keyword>
<keyword evidence="8" id="KW-0406">Ion transport</keyword>
<dbReference type="InterPro" id="IPR001734">
    <property type="entry name" value="Na/solute_symporter"/>
</dbReference>
<feature type="transmembrane region" description="Helical" evidence="13">
    <location>
        <begin position="137"/>
        <end position="156"/>
    </location>
</feature>